<protein>
    <submittedName>
        <fullName evidence="2">Uncharacterized protein</fullName>
    </submittedName>
</protein>
<comment type="caution">
    <text evidence="2">The sequence shown here is derived from an EMBL/GenBank/DDBJ whole genome shotgun (WGS) entry which is preliminary data.</text>
</comment>
<dbReference type="AlphaFoldDB" id="A0A3L8SGR5"/>
<sequence>MGARRGEPAPGVPGAASSPVHARPPGAGAGLQVGSREWTGELDSPGQAVPPRRSRRTLGTCAGSLEEALRGHMARTSCK</sequence>
<feature type="region of interest" description="Disordered" evidence="1">
    <location>
        <begin position="1"/>
        <end position="57"/>
    </location>
</feature>
<dbReference type="Proteomes" id="UP000276834">
    <property type="component" value="Unassembled WGS sequence"/>
</dbReference>
<evidence type="ECO:0000256" key="1">
    <source>
        <dbReference type="SAM" id="MobiDB-lite"/>
    </source>
</evidence>
<evidence type="ECO:0000313" key="2">
    <source>
        <dbReference type="EMBL" id="RLW01080.1"/>
    </source>
</evidence>
<dbReference type="EMBL" id="QUSF01000024">
    <property type="protein sequence ID" value="RLW01080.1"/>
    <property type="molecule type" value="Genomic_DNA"/>
</dbReference>
<organism evidence="2 3">
    <name type="scientific">Chloebia gouldiae</name>
    <name type="common">Gouldian finch</name>
    <name type="synonym">Erythrura gouldiae</name>
    <dbReference type="NCBI Taxonomy" id="44316"/>
    <lineage>
        <taxon>Eukaryota</taxon>
        <taxon>Metazoa</taxon>
        <taxon>Chordata</taxon>
        <taxon>Craniata</taxon>
        <taxon>Vertebrata</taxon>
        <taxon>Euteleostomi</taxon>
        <taxon>Archelosauria</taxon>
        <taxon>Archosauria</taxon>
        <taxon>Dinosauria</taxon>
        <taxon>Saurischia</taxon>
        <taxon>Theropoda</taxon>
        <taxon>Coelurosauria</taxon>
        <taxon>Aves</taxon>
        <taxon>Neognathae</taxon>
        <taxon>Neoaves</taxon>
        <taxon>Telluraves</taxon>
        <taxon>Australaves</taxon>
        <taxon>Passeriformes</taxon>
        <taxon>Passeroidea</taxon>
        <taxon>Passeridae</taxon>
        <taxon>Chloebia</taxon>
    </lineage>
</organism>
<evidence type="ECO:0000313" key="3">
    <source>
        <dbReference type="Proteomes" id="UP000276834"/>
    </source>
</evidence>
<name>A0A3L8SGR5_CHLGU</name>
<accession>A0A3L8SGR5</accession>
<keyword evidence="3" id="KW-1185">Reference proteome</keyword>
<feature type="non-terminal residue" evidence="2">
    <location>
        <position position="79"/>
    </location>
</feature>
<feature type="compositionally biased region" description="Low complexity" evidence="1">
    <location>
        <begin position="8"/>
        <end position="20"/>
    </location>
</feature>
<proteinExistence type="predicted"/>
<gene>
    <name evidence="2" type="ORF">DV515_00008285</name>
</gene>
<reference evidence="2 3" key="1">
    <citation type="journal article" date="2018" name="Proc. R. Soc. B">
        <title>A non-coding region near Follistatin controls head colour polymorphism in the Gouldian finch.</title>
        <authorList>
            <person name="Toomey M.B."/>
            <person name="Marques C.I."/>
            <person name="Andrade P."/>
            <person name="Araujo P.M."/>
            <person name="Sabatino S."/>
            <person name="Gazda M.A."/>
            <person name="Afonso S."/>
            <person name="Lopes R.J."/>
            <person name="Corbo J.C."/>
            <person name="Carneiro M."/>
        </authorList>
    </citation>
    <scope>NUCLEOTIDE SEQUENCE [LARGE SCALE GENOMIC DNA]</scope>
    <source>
        <strain evidence="2">Red01</strain>
        <tissue evidence="2">Muscle</tissue>
    </source>
</reference>